<proteinExistence type="inferred from homology"/>
<gene>
    <name evidence="10" type="ORF">KK060_20705</name>
</gene>
<evidence type="ECO:0000256" key="9">
    <source>
        <dbReference type="SAM" id="SignalP"/>
    </source>
</evidence>
<evidence type="ECO:0000256" key="7">
    <source>
        <dbReference type="ARBA" id="ARBA00023237"/>
    </source>
</evidence>
<dbReference type="InterPro" id="IPR003423">
    <property type="entry name" value="OMP_efflux"/>
</dbReference>
<dbReference type="InterPro" id="IPR051906">
    <property type="entry name" value="TolC-like"/>
</dbReference>
<evidence type="ECO:0000256" key="8">
    <source>
        <dbReference type="SAM" id="Coils"/>
    </source>
</evidence>
<evidence type="ECO:0000256" key="6">
    <source>
        <dbReference type="ARBA" id="ARBA00023136"/>
    </source>
</evidence>
<protein>
    <submittedName>
        <fullName evidence="10">TolC family protein</fullName>
    </submittedName>
</protein>
<comment type="subcellular location">
    <subcellularLocation>
        <location evidence="1">Cell outer membrane</location>
    </subcellularLocation>
</comment>
<feature type="chain" id="PRO_5045324372" evidence="9">
    <location>
        <begin position="22"/>
        <end position="456"/>
    </location>
</feature>
<dbReference type="Proteomes" id="UP000772618">
    <property type="component" value="Unassembled WGS sequence"/>
</dbReference>
<keyword evidence="6" id="KW-0472">Membrane</keyword>
<dbReference type="SUPFAM" id="SSF56954">
    <property type="entry name" value="Outer membrane efflux proteins (OEP)"/>
    <property type="match status" value="1"/>
</dbReference>
<keyword evidence="11" id="KW-1185">Reference proteome</keyword>
<evidence type="ECO:0000313" key="11">
    <source>
        <dbReference type="Proteomes" id="UP000772618"/>
    </source>
</evidence>
<keyword evidence="4" id="KW-1134">Transmembrane beta strand</keyword>
<comment type="caution">
    <text evidence="10">The sequence shown here is derived from an EMBL/GenBank/DDBJ whole genome shotgun (WGS) entry which is preliminary data.</text>
</comment>
<keyword evidence="9" id="KW-0732">Signal</keyword>
<accession>A0ABS5VY93</accession>
<keyword evidence="8" id="KW-0175">Coiled coil</keyword>
<dbReference type="EMBL" id="JAHESD010000065">
    <property type="protein sequence ID" value="MBT1705724.1"/>
    <property type="molecule type" value="Genomic_DNA"/>
</dbReference>
<feature type="coiled-coil region" evidence="8">
    <location>
        <begin position="130"/>
        <end position="182"/>
    </location>
</feature>
<keyword evidence="7" id="KW-0998">Cell outer membrane</keyword>
<evidence type="ECO:0000256" key="3">
    <source>
        <dbReference type="ARBA" id="ARBA00022448"/>
    </source>
</evidence>
<evidence type="ECO:0000256" key="1">
    <source>
        <dbReference type="ARBA" id="ARBA00004442"/>
    </source>
</evidence>
<comment type="similarity">
    <text evidence="2">Belongs to the outer membrane factor (OMF) (TC 1.B.17) family.</text>
</comment>
<dbReference type="PANTHER" id="PTHR30026">
    <property type="entry name" value="OUTER MEMBRANE PROTEIN TOLC"/>
    <property type="match status" value="1"/>
</dbReference>
<keyword evidence="3" id="KW-0813">Transport</keyword>
<keyword evidence="5" id="KW-0812">Transmembrane</keyword>
<name>A0ABS5VY93_9BACT</name>
<evidence type="ECO:0000256" key="4">
    <source>
        <dbReference type="ARBA" id="ARBA00022452"/>
    </source>
</evidence>
<dbReference type="Gene3D" id="1.20.1600.10">
    <property type="entry name" value="Outer membrane efflux proteins (OEP)"/>
    <property type="match status" value="1"/>
</dbReference>
<evidence type="ECO:0000256" key="5">
    <source>
        <dbReference type="ARBA" id="ARBA00022692"/>
    </source>
</evidence>
<reference evidence="10 11" key="1">
    <citation type="submission" date="2021-05" db="EMBL/GenBank/DDBJ databases">
        <title>A Polyphasic approach of four new species of the genus Ohtaekwangia: Ohtaekwangia histidinii sp. nov., Ohtaekwangia cretensis sp. nov., Ohtaekwangia indiensis sp. nov., Ohtaekwangia reichenbachii sp. nov. from diverse environment.</title>
        <authorList>
            <person name="Octaviana S."/>
        </authorList>
    </citation>
    <scope>NUCLEOTIDE SEQUENCE [LARGE SCALE GENOMIC DNA]</scope>
    <source>
        <strain evidence="10 11">PWU20</strain>
    </source>
</reference>
<dbReference type="Pfam" id="PF02321">
    <property type="entry name" value="OEP"/>
    <property type="match status" value="2"/>
</dbReference>
<evidence type="ECO:0000256" key="2">
    <source>
        <dbReference type="ARBA" id="ARBA00007613"/>
    </source>
</evidence>
<organism evidence="10 11">
    <name type="scientific">Chryseosolibacter indicus</name>
    <dbReference type="NCBI Taxonomy" id="2782351"/>
    <lineage>
        <taxon>Bacteria</taxon>
        <taxon>Pseudomonadati</taxon>
        <taxon>Bacteroidota</taxon>
        <taxon>Cytophagia</taxon>
        <taxon>Cytophagales</taxon>
        <taxon>Chryseotaleaceae</taxon>
        <taxon>Chryseosolibacter</taxon>
    </lineage>
</organism>
<sequence>MKLKLFAFLMTVILGLTSVYAQEGPAPYSLKQILDIALKNNNSIIKAKYDYEEGAAKTKQVKSAALPQVNINADLTDNVIRQAFVFPRSLGDPNASPDDYIVLRAGMQYSTSVTAQATQQLFNQSVLTGIKAAKASEEFYRNNIVRTEEEVIQQTSTLFYQVASLQAQREVLQSNFDQTNKNLKITSERYENGIARKLDVDRLKVSLTNIQTQLRTIDDNYSNILNQLKLSIGLDVNTPIEISEPLLSDSSTYQLNSTLVANDWNFENKIEYKQLSNQIRLYDLERKNFSAGYFPTLSAYGNYTYNGQSNSFFLSSSANPIWFDIASIGLKLSVPVFDGFNKSAHIQQSKIRRMKVERDLAFTKQQSNMEYLNASKSFETSYASYLAQKENVALANSVYDVTLQNYNEGVSPLTDLLQAESSRIEAQSQLIESLLKVKQAEIALLKAKGEIKNLLN</sequence>
<evidence type="ECO:0000313" key="10">
    <source>
        <dbReference type="EMBL" id="MBT1705724.1"/>
    </source>
</evidence>
<dbReference type="RefSeq" id="WP_254155775.1">
    <property type="nucleotide sequence ID" value="NZ_JAHESD010000065.1"/>
</dbReference>
<dbReference type="PANTHER" id="PTHR30026:SF20">
    <property type="entry name" value="OUTER MEMBRANE PROTEIN TOLC"/>
    <property type="match status" value="1"/>
</dbReference>
<feature type="signal peptide" evidence="9">
    <location>
        <begin position="1"/>
        <end position="21"/>
    </location>
</feature>